<feature type="transmembrane region" description="Helical" evidence="8">
    <location>
        <begin position="20"/>
        <end position="45"/>
    </location>
</feature>
<dbReference type="GO" id="GO:0005524">
    <property type="term" value="F:ATP binding"/>
    <property type="evidence" value="ECO:0007669"/>
    <property type="project" value="UniProtKB-KW"/>
</dbReference>
<keyword evidence="12" id="KW-1185">Reference proteome</keyword>
<keyword evidence="5 8" id="KW-1133">Transmembrane helix</keyword>
<evidence type="ECO:0000313" key="11">
    <source>
        <dbReference type="EMBL" id="MDL0116681.1"/>
    </source>
</evidence>
<evidence type="ECO:0000256" key="2">
    <source>
        <dbReference type="ARBA" id="ARBA00022692"/>
    </source>
</evidence>
<dbReference type="SMART" id="SM00382">
    <property type="entry name" value="AAA"/>
    <property type="match status" value="1"/>
</dbReference>
<dbReference type="InterPro" id="IPR003593">
    <property type="entry name" value="AAA+_ATPase"/>
</dbReference>
<organism evidence="11 12">
    <name type="scientific">Mammaliicoccus sciuri</name>
    <name type="common">Staphylococcus sciuri</name>
    <dbReference type="NCBI Taxonomy" id="1296"/>
    <lineage>
        <taxon>Bacteria</taxon>
        <taxon>Bacillati</taxon>
        <taxon>Bacillota</taxon>
        <taxon>Bacilli</taxon>
        <taxon>Bacillales</taxon>
        <taxon>Staphylococcaceae</taxon>
        <taxon>Mammaliicoccus</taxon>
    </lineage>
</organism>
<comment type="caution">
    <text evidence="11">The sequence shown here is derived from an EMBL/GenBank/DDBJ whole genome shotgun (WGS) entry which is preliminary data.</text>
</comment>
<evidence type="ECO:0000256" key="4">
    <source>
        <dbReference type="ARBA" id="ARBA00022840"/>
    </source>
</evidence>
<dbReference type="PROSITE" id="PS00211">
    <property type="entry name" value="ABC_TRANSPORTER_1"/>
    <property type="match status" value="1"/>
</dbReference>
<comment type="function">
    <text evidence="7">May be involved in multidrug export. Transmembrane domains (TMD) form a pore in the cell membrane and the ATP-binding domain (NBD) is responsible for energy generation.</text>
</comment>
<keyword evidence="6 8" id="KW-0472">Membrane</keyword>
<dbReference type="PANTHER" id="PTHR24221">
    <property type="entry name" value="ATP-BINDING CASSETTE SUB-FAMILY B"/>
    <property type="match status" value="1"/>
</dbReference>
<evidence type="ECO:0000256" key="5">
    <source>
        <dbReference type="ARBA" id="ARBA00022989"/>
    </source>
</evidence>
<keyword evidence="2 8" id="KW-0812">Transmembrane</keyword>
<dbReference type="Proteomes" id="UP001176210">
    <property type="component" value="Unassembled WGS sequence"/>
</dbReference>
<dbReference type="PROSITE" id="PS50893">
    <property type="entry name" value="ABC_TRANSPORTER_2"/>
    <property type="match status" value="1"/>
</dbReference>
<dbReference type="InterPro" id="IPR039421">
    <property type="entry name" value="Type_1_exporter"/>
</dbReference>
<comment type="subcellular location">
    <subcellularLocation>
        <location evidence="1">Cell membrane</location>
        <topology evidence="1">Multi-pass membrane protein</topology>
    </subcellularLocation>
</comment>
<dbReference type="InterPro" id="IPR027417">
    <property type="entry name" value="P-loop_NTPase"/>
</dbReference>
<evidence type="ECO:0000259" key="10">
    <source>
        <dbReference type="PROSITE" id="PS50929"/>
    </source>
</evidence>
<proteinExistence type="predicted"/>
<reference evidence="11" key="1">
    <citation type="submission" date="2022-09" db="EMBL/GenBank/DDBJ databases">
        <authorList>
            <person name="De Moura G.S."/>
            <person name="Carvalho E."/>
            <person name="Ramos Sanchez E.M."/>
            <person name="Sellera F.P."/>
            <person name="Marques M.F.S."/>
            <person name="Heinemann M.B."/>
            <person name="De Vliegher S."/>
            <person name="Souza F.N."/>
            <person name="Mota R.A."/>
        </authorList>
    </citation>
    <scope>NUCLEOTIDE SEQUENCE</scope>
    <source>
        <strain evidence="11">BR656</strain>
    </source>
</reference>
<evidence type="ECO:0000256" key="8">
    <source>
        <dbReference type="SAM" id="Phobius"/>
    </source>
</evidence>
<reference evidence="11" key="2">
    <citation type="journal article" date="2023" name="Vet. Microbiol.">
        <title>Emergence of livestock-associated Mammaliicoccus sciuri ST71 co-harbouring mecA and mecC genes in Brazil.</title>
        <authorList>
            <person name="de Moura G.S."/>
            <person name="de Carvalho E."/>
            <person name="Ramos Sanchez E.M."/>
            <person name="Sellera F.P."/>
            <person name="Marques M.F.S."/>
            <person name="Heinemann M.B."/>
            <person name="De Vliegher S."/>
            <person name="Souza F.N."/>
            <person name="Mota R.A."/>
        </authorList>
    </citation>
    <scope>NUCLEOTIDE SEQUENCE</scope>
    <source>
        <strain evidence="11">BR656</strain>
    </source>
</reference>
<evidence type="ECO:0000256" key="6">
    <source>
        <dbReference type="ARBA" id="ARBA00023136"/>
    </source>
</evidence>
<dbReference type="InterPro" id="IPR011527">
    <property type="entry name" value="ABC1_TM_dom"/>
</dbReference>
<dbReference type="PROSITE" id="PS50929">
    <property type="entry name" value="ABC_TM1F"/>
    <property type="match status" value="1"/>
</dbReference>
<dbReference type="InterPro" id="IPR003439">
    <property type="entry name" value="ABC_transporter-like_ATP-bd"/>
</dbReference>
<name>A0ABT7HX02_MAMSC</name>
<sequence length="416" mass="48080">MVISLYFFVTKSLIGTLSNIIILITCLIIVFYINIYIAITLLLLIPLNYFGYKMINTKLQEKSLQMQKETSTGYKEIIAVYKNIDMMKQESYDRIENLISPSIERIYKSMAEVNKFGQSTSLVIELINTFVQNLTFFILAYLIIIGETKVEDLVIISVILPIYFISLQAFTNVNLELRDLLASKEFLDTEVQNNQEATSDLKLDTIKSIAFNNPTITINEREFRYHFSEEFYHGDIVFLEGHSGSGKSTLMKSLLNFRESSGIRINNINVCDIEKNSLREKILYISQDMSILPMELKHNILYGKKDDNINWDTLKENIILKSILKDKDIDDTVYEGGTNFSGGEKQRLMLSRVLHEKVDCIILDEATSNIDKALENEIFKFITERYSDKIIFIISHDLENKKYCNKVIELNNNINT</sequence>
<keyword evidence="4 11" id="KW-0067">ATP-binding</keyword>
<dbReference type="RefSeq" id="WP_285369543.1">
    <property type="nucleotide sequence ID" value="NZ_JAPNQM010000002.1"/>
</dbReference>
<dbReference type="Gene3D" id="3.40.50.300">
    <property type="entry name" value="P-loop containing nucleotide triphosphate hydrolases"/>
    <property type="match status" value="1"/>
</dbReference>
<feature type="domain" description="ABC transmembrane type-1" evidence="10">
    <location>
        <begin position="8"/>
        <end position="179"/>
    </location>
</feature>
<dbReference type="SUPFAM" id="SSF52540">
    <property type="entry name" value="P-loop containing nucleoside triphosphate hydrolases"/>
    <property type="match status" value="1"/>
</dbReference>
<evidence type="ECO:0000256" key="7">
    <source>
        <dbReference type="ARBA" id="ARBA00025074"/>
    </source>
</evidence>
<dbReference type="InterPro" id="IPR036640">
    <property type="entry name" value="ABC1_TM_sf"/>
</dbReference>
<feature type="domain" description="ABC transporter" evidence="9">
    <location>
        <begin position="201"/>
        <end position="414"/>
    </location>
</feature>
<evidence type="ECO:0000256" key="3">
    <source>
        <dbReference type="ARBA" id="ARBA00022741"/>
    </source>
</evidence>
<dbReference type="Pfam" id="PF00005">
    <property type="entry name" value="ABC_tran"/>
    <property type="match status" value="1"/>
</dbReference>
<feature type="transmembrane region" description="Helical" evidence="8">
    <location>
        <begin position="155"/>
        <end position="175"/>
    </location>
</feature>
<feature type="transmembrane region" description="Helical" evidence="8">
    <location>
        <begin position="122"/>
        <end position="143"/>
    </location>
</feature>
<dbReference type="Pfam" id="PF00664">
    <property type="entry name" value="ABC_membrane"/>
    <property type="match status" value="1"/>
</dbReference>
<dbReference type="InterPro" id="IPR017871">
    <property type="entry name" value="ABC_transporter-like_CS"/>
</dbReference>
<dbReference type="PANTHER" id="PTHR24221:SF654">
    <property type="entry name" value="ATP-BINDING CASSETTE SUB-FAMILY B MEMBER 6"/>
    <property type="match status" value="1"/>
</dbReference>
<dbReference type="EMBL" id="JAPNQM010000002">
    <property type="protein sequence ID" value="MDL0116681.1"/>
    <property type="molecule type" value="Genomic_DNA"/>
</dbReference>
<accession>A0ABT7HX02</accession>
<dbReference type="SUPFAM" id="SSF90123">
    <property type="entry name" value="ABC transporter transmembrane region"/>
    <property type="match status" value="1"/>
</dbReference>
<keyword evidence="3" id="KW-0547">Nucleotide-binding</keyword>
<protein>
    <submittedName>
        <fullName evidence="11">ABC transporter ATP-binding protein</fullName>
    </submittedName>
</protein>
<dbReference type="Gene3D" id="1.20.1560.10">
    <property type="entry name" value="ABC transporter type 1, transmembrane domain"/>
    <property type="match status" value="1"/>
</dbReference>
<evidence type="ECO:0000256" key="1">
    <source>
        <dbReference type="ARBA" id="ARBA00004651"/>
    </source>
</evidence>
<gene>
    <name evidence="11" type="ORF">OWO77_06815</name>
</gene>
<evidence type="ECO:0000313" key="12">
    <source>
        <dbReference type="Proteomes" id="UP001176210"/>
    </source>
</evidence>
<evidence type="ECO:0000259" key="9">
    <source>
        <dbReference type="PROSITE" id="PS50893"/>
    </source>
</evidence>